<dbReference type="Gene3D" id="1.10.260.40">
    <property type="entry name" value="lambda repressor-like DNA-binding domains"/>
    <property type="match status" value="2"/>
</dbReference>
<dbReference type="AlphaFoldDB" id="D3F7Y3"/>
<dbReference type="KEGG" id="cwo:Cwoe_4464"/>
<dbReference type="HOGENOM" id="CLU_1692496_0_0_11"/>
<reference evidence="3" key="2">
    <citation type="submission" date="2010-01" db="EMBL/GenBank/DDBJ databases">
        <title>The complete genome of Conexibacter woesei DSM 14684.</title>
        <authorList>
            <consortium name="US DOE Joint Genome Institute (JGI-PGF)"/>
            <person name="Lucas S."/>
            <person name="Copeland A."/>
            <person name="Lapidus A."/>
            <person name="Glavina del Rio T."/>
            <person name="Dalin E."/>
            <person name="Tice H."/>
            <person name="Bruce D."/>
            <person name="Goodwin L."/>
            <person name="Pitluck S."/>
            <person name="Kyrpides N."/>
            <person name="Mavromatis K."/>
            <person name="Ivanova N."/>
            <person name="Mikhailova N."/>
            <person name="Chertkov O."/>
            <person name="Brettin T."/>
            <person name="Detter J.C."/>
            <person name="Han C."/>
            <person name="Larimer F."/>
            <person name="Land M."/>
            <person name="Hauser L."/>
            <person name="Markowitz V."/>
            <person name="Cheng J.-F."/>
            <person name="Hugenholtz P."/>
            <person name="Woyke T."/>
            <person name="Wu D."/>
            <person name="Pukall R."/>
            <person name="Steenblock K."/>
            <person name="Schneider S."/>
            <person name="Klenk H.-P."/>
            <person name="Eisen J.A."/>
        </authorList>
    </citation>
    <scope>NUCLEOTIDE SEQUENCE [LARGE SCALE GENOMIC DNA]</scope>
    <source>
        <strain evidence="3">DSM 14684 / CIP 108061 / JCM 11494 / NBRC 100937 / ID131577</strain>
    </source>
</reference>
<feature type="domain" description="HTH cro/C1-type" evidence="1">
    <location>
        <begin position="1"/>
        <end position="38"/>
    </location>
</feature>
<organism evidence="2 3">
    <name type="scientific">Conexibacter woesei (strain DSM 14684 / CCUG 47730 / CIP 108061 / JCM 11494 / NBRC 100937 / ID131577)</name>
    <dbReference type="NCBI Taxonomy" id="469383"/>
    <lineage>
        <taxon>Bacteria</taxon>
        <taxon>Bacillati</taxon>
        <taxon>Actinomycetota</taxon>
        <taxon>Thermoleophilia</taxon>
        <taxon>Solirubrobacterales</taxon>
        <taxon>Conexibacteraceae</taxon>
        <taxon>Conexibacter</taxon>
    </lineage>
</organism>
<evidence type="ECO:0000313" key="3">
    <source>
        <dbReference type="Proteomes" id="UP000008229"/>
    </source>
</evidence>
<dbReference type="Proteomes" id="UP000008229">
    <property type="component" value="Chromosome"/>
</dbReference>
<dbReference type="InterPro" id="IPR010982">
    <property type="entry name" value="Lambda_DNA-bd_dom_sf"/>
</dbReference>
<dbReference type="PROSITE" id="PS50943">
    <property type="entry name" value="HTH_CROC1"/>
    <property type="match status" value="1"/>
</dbReference>
<evidence type="ECO:0000313" key="2">
    <source>
        <dbReference type="EMBL" id="ADB52877.1"/>
    </source>
</evidence>
<dbReference type="GO" id="GO:0003677">
    <property type="term" value="F:DNA binding"/>
    <property type="evidence" value="ECO:0007669"/>
    <property type="project" value="InterPro"/>
</dbReference>
<dbReference type="EMBL" id="CP001854">
    <property type="protein sequence ID" value="ADB52877.1"/>
    <property type="molecule type" value="Genomic_DNA"/>
</dbReference>
<dbReference type="Pfam" id="PF13560">
    <property type="entry name" value="HTH_31"/>
    <property type="match status" value="1"/>
</dbReference>
<evidence type="ECO:0000259" key="1">
    <source>
        <dbReference type="PROSITE" id="PS50943"/>
    </source>
</evidence>
<gene>
    <name evidence="2" type="ordered locus">Cwoe_4464</name>
</gene>
<keyword evidence="3" id="KW-1185">Reference proteome</keyword>
<protein>
    <recommendedName>
        <fullName evidence="1">HTH cro/C1-type domain-containing protein</fullName>
    </recommendedName>
</protein>
<sequence>MGSHRNYIGAIERNRSRDVQVGTIVRLAEALDVPTRGFSERYVGGATLPLRNREFVRVCEGGPTAMGALLRATRIANRATIQQLGSASGLHHNYVATLERGGIRSPRLSTIARATRPLAASDETHRDLFITAIRLYAGEAAAAAPGSRSVSARCG</sequence>
<dbReference type="InterPro" id="IPR001387">
    <property type="entry name" value="Cro/C1-type_HTH"/>
</dbReference>
<name>D3F7Y3_CONWI</name>
<dbReference type="SUPFAM" id="SSF47413">
    <property type="entry name" value="lambda repressor-like DNA-binding domains"/>
    <property type="match status" value="1"/>
</dbReference>
<accession>D3F7Y3</accession>
<reference evidence="2 3" key="1">
    <citation type="journal article" date="2010" name="Stand. Genomic Sci.">
        <title>Complete genome sequence of Conexibacter woesei type strain (ID131577).</title>
        <authorList>
            <person name="Pukall R."/>
            <person name="Lapidus A."/>
            <person name="Glavina Del Rio T."/>
            <person name="Copeland A."/>
            <person name="Tice H."/>
            <person name="Cheng J.-F."/>
            <person name="Lucas S."/>
            <person name="Chen F."/>
            <person name="Nolan M."/>
            <person name="Bruce D."/>
            <person name="Goodwin L."/>
            <person name="Pitluck S."/>
            <person name="Mavromatis K."/>
            <person name="Ivanova N."/>
            <person name="Ovchinnikova G."/>
            <person name="Pati A."/>
            <person name="Chen A."/>
            <person name="Palaniappan K."/>
            <person name="Land M."/>
            <person name="Hauser L."/>
            <person name="Chang Y.-J."/>
            <person name="Jeffries C.D."/>
            <person name="Chain P."/>
            <person name="Meincke L."/>
            <person name="Sims D."/>
            <person name="Brettin T."/>
            <person name="Detter J.C."/>
            <person name="Rohde M."/>
            <person name="Goeker M."/>
            <person name="Bristow J."/>
            <person name="Eisen J.A."/>
            <person name="Markowitz V."/>
            <person name="Kyrpides N.C."/>
            <person name="Klenk H.-P."/>
            <person name="Hugenholtz P."/>
        </authorList>
    </citation>
    <scope>NUCLEOTIDE SEQUENCE [LARGE SCALE GENOMIC DNA]</scope>
    <source>
        <strain evidence="3">DSM 14684 / CIP 108061 / JCM 11494 / NBRC 100937 / ID131577</strain>
    </source>
</reference>
<proteinExistence type="predicted"/>